<accession>Q2CEN9</accession>
<dbReference type="SUPFAM" id="SSF88713">
    <property type="entry name" value="Glycoside hydrolase/deacetylase"/>
    <property type="match status" value="1"/>
</dbReference>
<evidence type="ECO:0000313" key="2">
    <source>
        <dbReference type="Proteomes" id="UP000003635"/>
    </source>
</evidence>
<gene>
    <name evidence="1" type="ORF">OG2516_18025</name>
</gene>
<proteinExistence type="predicted"/>
<dbReference type="InterPro" id="IPR011330">
    <property type="entry name" value="Glyco_hydro/deAcase_b/a-brl"/>
</dbReference>
<dbReference type="Pfam" id="PF16477">
    <property type="entry name" value="DUF5054"/>
    <property type="match status" value="1"/>
</dbReference>
<dbReference type="Gene3D" id="3.20.110.10">
    <property type="entry name" value="Glycoside hydrolase 38, N terminal domain"/>
    <property type="match status" value="1"/>
</dbReference>
<dbReference type="AlphaFoldDB" id="Q2CEN9"/>
<dbReference type="eggNOG" id="COG0383">
    <property type="taxonomic scope" value="Bacteria"/>
</dbReference>
<dbReference type="STRING" id="314256.OG2516_18025"/>
<comment type="caution">
    <text evidence="1">The sequence shown here is derived from an EMBL/GenBank/DDBJ whole genome shotgun (WGS) entry which is preliminary data.</text>
</comment>
<keyword evidence="2" id="KW-1185">Reference proteome</keyword>
<dbReference type="InterPro" id="IPR032482">
    <property type="entry name" value="DUF5054"/>
</dbReference>
<dbReference type="GO" id="GO:0005975">
    <property type="term" value="P:carbohydrate metabolic process"/>
    <property type="evidence" value="ECO:0007669"/>
    <property type="project" value="InterPro"/>
</dbReference>
<reference evidence="1 2" key="1">
    <citation type="journal article" date="2010" name="J. Bacteriol.">
        <title>Genome sequences of Oceanicola granulosus HTCC2516(T) and Oceanicola batsensis HTCC2597(TDelta).</title>
        <authorList>
            <person name="Thrash J.C."/>
            <person name="Cho J.C."/>
            <person name="Vergin K.L."/>
            <person name="Giovannoni S.J."/>
        </authorList>
    </citation>
    <scope>NUCLEOTIDE SEQUENCE [LARGE SCALE GENOMIC DNA]</scope>
    <source>
        <strain evidence="2">ATCC BAA-861 / DSM 15982 / KCTC 12143 / HTCC2516</strain>
    </source>
</reference>
<protein>
    <recommendedName>
        <fullName evidence="3">DUF5054 domain-containing protein</fullName>
    </recommendedName>
</protein>
<organism evidence="1 2">
    <name type="scientific">Oceanicola granulosus (strain ATCC BAA-861 / DSM 15982 / KCTC 12143 / HTCC2516)</name>
    <dbReference type="NCBI Taxonomy" id="314256"/>
    <lineage>
        <taxon>Bacteria</taxon>
        <taxon>Pseudomonadati</taxon>
        <taxon>Pseudomonadota</taxon>
        <taxon>Alphaproteobacteria</taxon>
        <taxon>Rhodobacterales</taxon>
        <taxon>Roseobacteraceae</taxon>
        <taxon>Oceanicola</taxon>
    </lineage>
</organism>
<dbReference type="CDD" id="cd10791">
    <property type="entry name" value="GH38N_AMII_like_1"/>
    <property type="match status" value="1"/>
</dbReference>
<dbReference type="InterPro" id="IPR027291">
    <property type="entry name" value="Glyco_hydro_38_N_sf"/>
</dbReference>
<dbReference type="EMBL" id="AAOT01000017">
    <property type="protein sequence ID" value="EAR51093.1"/>
    <property type="molecule type" value="Genomic_DNA"/>
</dbReference>
<sequence length="647" mass="71581">MTQASLPPETLHLVFKTHLDIGFTDHAEAVRRQYHERFIPQAISTGTHFWREDPEAPKFVWTTGAWLIHDHLERGTPEQVARLEEAIGRGLIRWHGLPFTTHSELMSPALFRAGLSYAQELDARFGITTRAAKMTDVPGHTLGIVPLMAEAGLRFLHIGVNGASPVPDVPDVFRWRAPCGAEIVVMYQDDYGRTHLPDGMKDALSFAHTRDNMGPQSVSQVMDVWREIAGAFPDTRLRASSLDDYADLLWQKRETFPVVEAEIGDSWIYGAASDPQKLAGFRALQRVYDDFAAEGLTAPRRAFGRELAMVAEHTWGVDIKTYLRDTEAFDPPKFRAARATDYRFRFAEASWAEQRAYLDTAIASLDGPDRERAARAMAAVAAPARLTAPAGSARIDDMRVEVDPRTGDILSLSGPRGLRLEGAPLFGFRHHSYDHADLSRHLDSYLTTRPEWAILDHDKPGLERAAAARSCRVTPAFAGLFASETSLEVRTRLPSEAVAELGAPEEVSYVLTPGADRVDISLALRNKQANRMPEAGFLSVCPAGADGWSFLKTGQWIDPSQTVPRGGGALHAAFAARSRNRNRPLHLELLDSGLIAPAGADFMTFSKTTPKWDGGLDLVLYNNKWGTNFPMWWEGSIGIRLRLSLGG</sequence>
<dbReference type="RefSeq" id="WP_007257073.1">
    <property type="nucleotide sequence ID" value="NZ_CH724110.1"/>
</dbReference>
<dbReference type="HOGENOM" id="CLU_020889_0_0_5"/>
<evidence type="ECO:0000313" key="1">
    <source>
        <dbReference type="EMBL" id="EAR51093.1"/>
    </source>
</evidence>
<name>Q2CEN9_OCEGH</name>
<dbReference type="Proteomes" id="UP000003635">
    <property type="component" value="Unassembled WGS sequence"/>
</dbReference>
<dbReference type="OrthoDB" id="237949at2"/>
<evidence type="ECO:0008006" key="3">
    <source>
        <dbReference type="Google" id="ProtNLM"/>
    </source>
</evidence>